<dbReference type="Gene3D" id="1.10.10.10">
    <property type="entry name" value="Winged helix-like DNA-binding domain superfamily/Winged helix DNA-binding domain"/>
    <property type="match status" value="1"/>
</dbReference>
<sequence>MRRIATIESVGSSNRIEGNQMSDAQIETLFRNINKTSFKSRDEEEVAGYADLINTIFDDYATIPFTKNYIKQLHKILLRYSGKVLRHRGEYKKDSNRVAAFDANSDEIGSIFETATPFDTPRLMTELVGRTRRNLADGYLHPIIVIGAFIVHFLAIHPFTDGNGRMSRALTVLLMLQHGYSYMPYASMESIIEASKSSYYLALRGTQKGIWADNVDYEPWLTFFVNSLFKQKQHLESKIAAAMAANDAKLSATATAILDPFETQARWTAADIARTLDKNLETVKKSVQSLVKRGILKKMGSTKSAWYEKL</sequence>
<dbReference type="Gene3D" id="1.10.3290.10">
    <property type="entry name" value="Fido-like domain"/>
    <property type="match status" value="1"/>
</dbReference>
<keyword evidence="2" id="KW-0067">ATP-binding</keyword>
<evidence type="ECO:0000256" key="2">
    <source>
        <dbReference type="PIRSR" id="PIRSR640198-2"/>
    </source>
</evidence>
<dbReference type="Pfam" id="PF02661">
    <property type="entry name" value="Fic"/>
    <property type="match status" value="1"/>
</dbReference>
<dbReference type="Proteomes" id="UP000886742">
    <property type="component" value="Unassembled WGS sequence"/>
</dbReference>
<protein>
    <submittedName>
        <fullName evidence="5">Fic family protein</fullName>
    </submittedName>
</protein>
<reference evidence="5" key="1">
    <citation type="submission" date="2020-10" db="EMBL/GenBank/DDBJ databases">
        <authorList>
            <person name="Gilroy R."/>
        </authorList>
    </citation>
    <scope>NUCLEOTIDE SEQUENCE</scope>
    <source>
        <strain evidence="5">ChiGjej3B3-5194</strain>
    </source>
</reference>
<dbReference type="GO" id="GO:0005524">
    <property type="term" value="F:ATP binding"/>
    <property type="evidence" value="ECO:0007669"/>
    <property type="project" value="UniProtKB-KW"/>
</dbReference>
<evidence type="ECO:0000313" key="6">
    <source>
        <dbReference type="Proteomes" id="UP000886742"/>
    </source>
</evidence>
<feature type="transmembrane region" description="Helical" evidence="3">
    <location>
        <begin position="139"/>
        <end position="159"/>
    </location>
</feature>
<keyword evidence="3" id="KW-1133">Transmembrane helix</keyword>
<dbReference type="InterPro" id="IPR036597">
    <property type="entry name" value="Fido-like_dom_sf"/>
</dbReference>
<evidence type="ECO:0000313" key="5">
    <source>
        <dbReference type="EMBL" id="HIS70937.1"/>
    </source>
</evidence>
<dbReference type="SUPFAM" id="SSF140931">
    <property type="entry name" value="Fic-like"/>
    <property type="match status" value="1"/>
</dbReference>
<dbReference type="EMBL" id="DVJI01000012">
    <property type="protein sequence ID" value="HIS70937.1"/>
    <property type="molecule type" value="Genomic_DNA"/>
</dbReference>
<organism evidence="5 6">
    <name type="scientific">Candidatus Enterousia intestinigallinarum</name>
    <dbReference type="NCBI Taxonomy" id="2840790"/>
    <lineage>
        <taxon>Bacteria</taxon>
        <taxon>Pseudomonadati</taxon>
        <taxon>Pseudomonadota</taxon>
        <taxon>Alphaproteobacteria</taxon>
        <taxon>Candidatus Enterousia</taxon>
    </lineage>
</organism>
<evidence type="ECO:0000259" key="4">
    <source>
        <dbReference type="PROSITE" id="PS51459"/>
    </source>
</evidence>
<dbReference type="InterPro" id="IPR036388">
    <property type="entry name" value="WH-like_DNA-bd_sf"/>
</dbReference>
<proteinExistence type="predicted"/>
<dbReference type="AlphaFoldDB" id="A0A9D1FGC5"/>
<evidence type="ECO:0000256" key="3">
    <source>
        <dbReference type="SAM" id="Phobius"/>
    </source>
</evidence>
<name>A0A9D1FGC5_9PROT</name>
<reference evidence="5" key="2">
    <citation type="journal article" date="2021" name="PeerJ">
        <title>Extensive microbial diversity within the chicken gut microbiome revealed by metagenomics and culture.</title>
        <authorList>
            <person name="Gilroy R."/>
            <person name="Ravi A."/>
            <person name="Getino M."/>
            <person name="Pursley I."/>
            <person name="Horton D.L."/>
            <person name="Alikhan N.F."/>
            <person name="Baker D."/>
            <person name="Gharbi K."/>
            <person name="Hall N."/>
            <person name="Watson M."/>
            <person name="Adriaenssens E.M."/>
            <person name="Foster-Nyarko E."/>
            <person name="Jarju S."/>
            <person name="Secka A."/>
            <person name="Antonio M."/>
            <person name="Oren A."/>
            <person name="Chaudhuri R.R."/>
            <person name="La Ragione R."/>
            <person name="Hildebrand F."/>
            <person name="Pallen M.J."/>
        </authorList>
    </citation>
    <scope>NUCLEOTIDE SEQUENCE</scope>
    <source>
        <strain evidence="5">ChiGjej3B3-5194</strain>
    </source>
</reference>
<dbReference type="InterPro" id="IPR003812">
    <property type="entry name" value="Fido"/>
</dbReference>
<keyword evidence="3" id="KW-0812">Transmembrane</keyword>
<keyword evidence="2" id="KW-0547">Nucleotide-binding</keyword>
<evidence type="ECO:0000256" key="1">
    <source>
        <dbReference type="PIRSR" id="PIRSR640198-1"/>
    </source>
</evidence>
<keyword evidence="3" id="KW-0472">Membrane</keyword>
<feature type="domain" description="Fido" evidence="4">
    <location>
        <begin position="65"/>
        <end position="226"/>
    </location>
</feature>
<comment type="caution">
    <text evidence="5">The sequence shown here is derived from an EMBL/GenBank/DDBJ whole genome shotgun (WGS) entry which is preliminary data.</text>
</comment>
<dbReference type="InterPro" id="IPR040198">
    <property type="entry name" value="Fido_containing"/>
</dbReference>
<feature type="binding site" evidence="2">
    <location>
        <begin position="161"/>
        <end position="168"/>
    </location>
    <ligand>
        <name>ATP</name>
        <dbReference type="ChEBI" id="CHEBI:30616"/>
    </ligand>
</feature>
<dbReference type="PANTHER" id="PTHR13504:SF38">
    <property type="entry name" value="FIDO DOMAIN-CONTAINING PROTEIN"/>
    <property type="match status" value="1"/>
</dbReference>
<feature type="binding site" evidence="2">
    <location>
        <begin position="199"/>
        <end position="200"/>
    </location>
    <ligand>
        <name>ATP</name>
        <dbReference type="ChEBI" id="CHEBI:30616"/>
    </ligand>
</feature>
<dbReference type="PROSITE" id="PS51459">
    <property type="entry name" value="FIDO"/>
    <property type="match status" value="1"/>
</dbReference>
<gene>
    <name evidence="5" type="ORF">IAD02_03025</name>
</gene>
<dbReference type="PANTHER" id="PTHR13504">
    <property type="entry name" value="FIDO DOMAIN-CONTAINING PROTEIN DDB_G0283145"/>
    <property type="match status" value="1"/>
</dbReference>
<feature type="active site" evidence="1">
    <location>
        <position position="157"/>
    </location>
</feature>
<accession>A0A9D1FGC5</accession>